<organism evidence="3 4">
    <name type="scientific">Oncorhynchus mykiss</name>
    <name type="common">Rainbow trout</name>
    <name type="synonym">Salmo gairdneri</name>
    <dbReference type="NCBI Taxonomy" id="8022"/>
    <lineage>
        <taxon>Eukaryota</taxon>
        <taxon>Metazoa</taxon>
        <taxon>Chordata</taxon>
        <taxon>Craniata</taxon>
        <taxon>Vertebrata</taxon>
        <taxon>Euteleostomi</taxon>
        <taxon>Actinopterygii</taxon>
        <taxon>Neopterygii</taxon>
        <taxon>Teleostei</taxon>
        <taxon>Protacanthopterygii</taxon>
        <taxon>Salmoniformes</taxon>
        <taxon>Salmonidae</taxon>
        <taxon>Salmoninae</taxon>
        <taxon>Oncorhynchus</taxon>
    </lineage>
</organism>
<evidence type="ECO:0000256" key="1">
    <source>
        <dbReference type="SAM" id="MobiDB-lite"/>
    </source>
</evidence>
<keyword evidence="2" id="KW-0472">Membrane</keyword>
<dbReference type="Proteomes" id="UP000193380">
    <property type="component" value="Unassembled WGS sequence"/>
</dbReference>
<dbReference type="AlphaFoldDB" id="A0A060VZF0"/>
<feature type="region of interest" description="Disordered" evidence="1">
    <location>
        <begin position="257"/>
        <end position="300"/>
    </location>
</feature>
<name>A0A060VZF0_ONCMY</name>
<dbReference type="EMBL" id="FR904342">
    <property type="protein sequence ID" value="CDQ60166.1"/>
    <property type="molecule type" value="Genomic_DNA"/>
</dbReference>
<reference evidence="3" key="1">
    <citation type="journal article" date="2014" name="Nat. Commun.">
        <title>The rainbow trout genome provides novel insights into evolution after whole-genome duplication in vertebrates.</title>
        <authorList>
            <person name="Berthelot C."/>
            <person name="Brunet F."/>
            <person name="Chalopin D."/>
            <person name="Juanchich A."/>
            <person name="Bernard M."/>
            <person name="Noel B."/>
            <person name="Bento P."/>
            <person name="Da Silva C."/>
            <person name="Labadie K."/>
            <person name="Alberti A."/>
            <person name="Aury J.M."/>
            <person name="Louis A."/>
            <person name="Dehais P."/>
            <person name="Bardou P."/>
            <person name="Montfort J."/>
            <person name="Klopp C."/>
            <person name="Cabau C."/>
            <person name="Gaspin C."/>
            <person name="Thorgaard G.H."/>
            <person name="Boussaha M."/>
            <person name="Quillet E."/>
            <person name="Guyomard R."/>
            <person name="Galiana D."/>
            <person name="Bobe J."/>
            <person name="Volff J.N."/>
            <person name="Genet C."/>
            <person name="Wincker P."/>
            <person name="Jaillon O."/>
            <person name="Roest Crollius H."/>
            <person name="Guiguen Y."/>
        </authorList>
    </citation>
    <scope>NUCLEOTIDE SEQUENCE [LARGE SCALE GENOMIC DNA]</scope>
</reference>
<sequence length="300" mass="32394">MEDVLISASLIQTVLSVPALMNQTAGPAPQSLFLCLVSGYVPTSPDRETTSTPAPNKIPKAPTDTPQQGPPLINCTDKTLSVEGCLESNVVTAPHGEGLHISYVIGGALTILAILIIITAFIIYRHKKSKFADPGVSNLTYSNPSYRTSTQEVKIETSQKPPIYNQLRYKKEGGGDSGYTKEKIRIVEGVCLLSSEELYWEDLKQLKPSRGGLHTCMRTDTVSLQASSASLDDGETEQLLQEETSECSSINTLTPVTVTPQRHPQHSLPDTGWTPARKPSTESEVGGQSPCSLMSDLPVL</sequence>
<gene>
    <name evidence="3" type="ORF">GSONMT00081214001</name>
</gene>
<dbReference type="STRING" id="8022.A0A060VZF0"/>
<evidence type="ECO:0000256" key="2">
    <source>
        <dbReference type="SAM" id="Phobius"/>
    </source>
</evidence>
<evidence type="ECO:0000313" key="4">
    <source>
        <dbReference type="Proteomes" id="UP000193380"/>
    </source>
</evidence>
<protein>
    <submittedName>
        <fullName evidence="3">Uncharacterized protein</fullName>
    </submittedName>
</protein>
<reference evidence="3" key="2">
    <citation type="submission" date="2014-03" db="EMBL/GenBank/DDBJ databases">
        <authorList>
            <person name="Genoscope - CEA"/>
        </authorList>
    </citation>
    <scope>NUCLEOTIDE SEQUENCE</scope>
</reference>
<proteinExistence type="predicted"/>
<keyword evidence="2" id="KW-0812">Transmembrane</keyword>
<evidence type="ECO:0000313" key="3">
    <source>
        <dbReference type="EMBL" id="CDQ60166.1"/>
    </source>
</evidence>
<feature type="region of interest" description="Disordered" evidence="1">
    <location>
        <begin position="44"/>
        <end position="71"/>
    </location>
</feature>
<keyword evidence="2" id="KW-1133">Transmembrane helix</keyword>
<dbReference type="PaxDb" id="8022-A0A060VZF0"/>
<feature type="transmembrane region" description="Helical" evidence="2">
    <location>
        <begin position="101"/>
        <end position="124"/>
    </location>
</feature>
<accession>A0A060VZF0</accession>